<dbReference type="STRING" id="555512.SAMN04487993_102242"/>
<name>A0A1G8RYH5_9RHOB</name>
<dbReference type="EMBL" id="FNEJ01000022">
    <property type="protein sequence ID" value="SDJ22003.1"/>
    <property type="molecule type" value="Genomic_DNA"/>
</dbReference>
<evidence type="ECO:0000313" key="2">
    <source>
        <dbReference type="Proteomes" id="UP000199093"/>
    </source>
</evidence>
<proteinExistence type="predicted"/>
<dbReference type="AlphaFoldDB" id="A0A1G8RYH5"/>
<protein>
    <recommendedName>
        <fullName evidence="3">Transcriptional regulator, AlpA family</fullName>
    </recommendedName>
</protein>
<dbReference type="Proteomes" id="UP000199093">
    <property type="component" value="Unassembled WGS sequence"/>
</dbReference>
<accession>A0A1G8RYH5</accession>
<reference evidence="1 2" key="1">
    <citation type="submission" date="2016-10" db="EMBL/GenBank/DDBJ databases">
        <authorList>
            <person name="de Groot N.N."/>
        </authorList>
    </citation>
    <scope>NUCLEOTIDE SEQUENCE [LARGE SCALE GENOMIC DNA]</scope>
    <source>
        <strain evidence="1 2">DSM 26424</strain>
    </source>
</reference>
<evidence type="ECO:0000313" key="1">
    <source>
        <dbReference type="EMBL" id="SDJ22003.1"/>
    </source>
</evidence>
<dbReference type="RefSeq" id="WP_089850462.1">
    <property type="nucleotide sequence ID" value="NZ_FNEJ01000022.1"/>
</dbReference>
<sequence>MARQKEKLAVTEREAAAMLSLPCGEFARLVSTGALPRPVTIGRKHKRWTVEALRAVLTGALIEEDEFEP</sequence>
<dbReference type="OrthoDB" id="7874220at2"/>
<keyword evidence="2" id="KW-1185">Reference proteome</keyword>
<evidence type="ECO:0008006" key="3">
    <source>
        <dbReference type="Google" id="ProtNLM"/>
    </source>
</evidence>
<organism evidence="1 2">
    <name type="scientific">Salipiger marinus</name>
    <dbReference type="NCBI Taxonomy" id="555512"/>
    <lineage>
        <taxon>Bacteria</taxon>
        <taxon>Pseudomonadati</taxon>
        <taxon>Pseudomonadota</taxon>
        <taxon>Alphaproteobacteria</taxon>
        <taxon>Rhodobacterales</taxon>
        <taxon>Roseobacteraceae</taxon>
        <taxon>Salipiger</taxon>
    </lineage>
</organism>
<gene>
    <name evidence="1" type="ORF">SAMN04487993_102242</name>
</gene>